<protein>
    <recommendedName>
        <fullName evidence="4">Delta-60 repeat domain-containing protein</fullName>
    </recommendedName>
</protein>
<keyword evidence="1" id="KW-0732">Signal</keyword>
<dbReference type="EMBL" id="CP035704">
    <property type="protein sequence ID" value="QBB69420.1"/>
    <property type="molecule type" value="Genomic_DNA"/>
</dbReference>
<dbReference type="KEGG" id="xbc:ELE36_02970"/>
<accession>A0A411HG50</accession>
<organism evidence="2 3">
    <name type="scientific">Pseudolysobacter antarcticus</name>
    <dbReference type="NCBI Taxonomy" id="2511995"/>
    <lineage>
        <taxon>Bacteria</taxon>
        <taxon>Pseudomonadati</taxon>
        <taxon>Pseudomonadota</taxon>
        <taxon>Gammaproteobacteria</taxon>
        <taxon>Lysobacterales</taxon>
        <taxon>Rhodanobacteraceae</taxon>
        <taxon>Pseudolysobacter</taxon>
    </lineage>
</organism>
<dbReference type="Pfam" id="PF17164">
    <property type="entry name" value="DUF5122"/>
    <property type="match status" value="1"/>
</dbReference>
<evidence type="ECO:0008006" key="4">
    <source>
        <dbReference type="Google" id="ProtNLM"/>
    </source>
</evidence>
<sequence>MSKNPVFRSMCWYALGLVLCISTYARFAHAMDGDLDPTFGSPSSTPGVQTGSLIIDFGNGSNAHQDGAHRLLRQPDGKFVAVGSVDNGGHLAIGLTRILNNGQLDISFGDIATPGRSITTGGGVDYTGNGIALLPNGRFVVASTIGYGAPRGSLIAFPANGGTSVWNIQDADGSAYNDVLTLPDGRLLAAGAAAGISFPASSDFSLVLYDASGIFIDRLTTYFDLGGTHNDQVQRIAFVGSVDAPSQRLGYVYAIGSVTLADYASGHHNIECGIIKAGLYSTAPRLRLEPSFGTASSGKLVLDLNTAWSAGRSDASEGNGYCRGLSIGKDGALLIAGERYYFGDDNLQPTADDSLGFVAKLDANGVADTAFHNLSFGAGFAFYFNATSYASGLYEGLWFSLIQGSGLPLFGGLIASTCFNSQTNHSWVFRGTASGSQDPTYAFVSCNAPRQPTDAGYDVALDGVFDAGRIVTIGNIYRSLNSGSATDFVFMRHQSDLIFSDNFDPGY</sequence>
<evidence type="ECO:0000313" key="2">
    <source>
        <dbReference type="EMBL" id="QBB69420.1"/>
    </source>
</evidence>
<feature type="chain" id="PRO_5019526813" description="Delta-60 repeat domain-containing protein" evidence="1">
    <location>
        <begin position="31"/>
        <end position="507"/>
    </location>
</feature>
<feature type="signal peptide" evidence="1">
    <location>
        <begin position="1"/>
        <end position="30"/>
    </location>
</feature>
<evidence type="ECO:0000313" key="3">
    <source>
        <dbReference type="Proteomes" id="UP000291562"/>
    </source>
</evidence>
<dbReference type="InterPro" id="IPR013431">
    <property type="entry name" value="Delta_60_rpt"/>
</dbReference>
<evidence type="ECO:0000256" key="1">
    <source>
        <dbReference type="SAM" id="SignalP"/>
    </source>
</evidence>
<proteinExistence type="predicted"/>
<reference evidence="2 3" key="1">
    <citation type="submission" date="2019-01" db="EMBL/GenBank/DDBJ databases">
        <title>Pseudolysobacter antarctica gen. nov., sp. nov., isolated from Fildes Peninsula, Antarctica.</title>
        <authorList>
            <person name="Wei Z."/>
            <person name="Peng F."/>
        </authorList>
    </citation>
    <scope>NUCLEOTIDE SEQUENCE [LARGE SCALE GENOMIC DNA]</scope>
    <source>
        <strain evidence="2 3">AQ6-296</strain>
    </source>
</reference>
<dbReference type="AlphaFoldDB" id="A0A411HG50"/>
<dbReference type="OrthoDB" id="9805017at2"/>
<dbReference type="RefSeq" id="WP_129831677.1">
    <property type="nucleotide sequence ID" value="NZ_CP035704.1"/>
</dbReference>
<dbReference type="SUPFAM" id="SSF69322">
    <property type="entry name" value="Tricorn protease domain 2"/>
    <property type="match status" value="1"/>
</dbReference>
<keyword evidence="3" id="KW-1185">Reference proteome</keyword>
<name>A0A411HG50_9GAMM</name>
<gene>
    <name evidence="2" type="ORF">ELE36_02970</name>
</gene>
<dbReference type="Proteomes" id="UP000291562">
    <property type="component" value="Chromosome"/>
</dbReference>